<evidence type="ECO:0000256" key="1">
    <source>
        <dbReference type="PROSITE-ProRule" id="PRU00023"/>
    </source>
</evidence>
<dbReference type="STRING" id="426418.B2WHX8"/>
<dbReference type="OMA" id="SELCITI"/>
<dbReference type="GO" id="GO:0005737">
    <property type="term" value="C:cytoplasm"/>
    <property type="evidence" value="ECO:0007669"/>
    <property type="project" value="TreeGrafter"/>
</dbReference>
<dbReference type="InterPro" id="IPR036770">
    <property type="entry name" value="Ankyrin_rpt-contain_sf"/>
</dbReference>
<evidence type="ECO:0000259" key="2">
    <source>
        <dbReference type="PROSITE" id="PS50011"/>
    </source>
</evidence>
<dbReference type="GO" id="GO:0007165">
    <property type="term" value="P:signal transduction"/>
    <property type="evidence" value="ECO:0007669"/>
    <property type="project" value="TreeGrafter"/>
</dbReference>
<reference evidence="4" key="1">
    <citation type="journal article" date="2013" name="G3 (Bethesda)">
        <title>Comparative genomics of a plant-pathogenic fungus, Pyrenophora tritici-repentis, reveals transduplication and the impact of repeat elements on pathogenicity and population divergence.</title>
        <authorList>
            <person name="Manning V.A."/>
            <person name="Pandelova I."/>
            <person name="Dhillon B."/>
            <person name="Wilhelm L.J."/>
            <person name="Goodwin S.B."/>
            <person name="Berlin A.M."/>
            <person name="Figueroa M."/>
            <person name="Freitag M."/>
            <person name="Hane J.K."/>
            <person name="Henrissat B."/>
            <person name="Holman W.H."/>
            <person name="Kodira C.D."/>
            <person name="Martin J."/>
            <person name="Oliver R.P."/>
            <person name="Robbertse B."/>
            <person name="Schackwitz W."/>
            <person name="Schwartz D.C."/>
            <person name="Spatafora J.W."/>
            <person name="Turgeon B.G."/>
            <person name="Yandava C."/>
            <person name="Young S."/>
            <person name="Zhou S."/>
            <person name="Zeng Q."/>
            <person name="Grigoriev I.V."/>
            <person name="Ma L.-J."/>
            <person name="Ciuffetti L.M."/>
        </authorList>
    </citation>
    <scope>NUCLEOTIDE SEQUENCE [LARGE SCALE GENOMIC DNA]</scope>
    <source>
        <strain evidence="4">Pt-1C-BFP</strain>
    </source>
</reference>
<dbReference type="Pfam" id="PF00069">
    <property type="entry name" value="Pkinase"/>
    <property type="match status" value="1"/>
</dbReference>
<protein>
    <submittedName>
        <fullName evidence="3">Ankyrin repeat domain containing protein</fullName>
    </submittedName>
</protein>
<dbReference type="GO" id="GO:0005524">
    <property type="term" value="F:ATP binding"/>
    <property type="evidence" value="ECO:0007669"/>
    <property type="project" value="InterPro"/>
</dbReference>
<dbReference type="PANTHER" id="PTHR23257">
    <property type="entry name" value="SERINE-THREONINE PROTEIN KINASE"/>
    <property type="match status" value="1"/>
</dbReference>
<dbReference type="InParanoid" id="B2WHX8"/>
<dbReference type="InterPro" id="IPR002110">
    <property type="entry name" value="Ankyrin_rpt"/>
</dbReference>
<dbReference type="HOGENOM" id="CLU_434213_0_0_1"/>
<keyword evidence="1" id="KW-0040">ANK repeat</keyword>
<organism evidence="3 4">
    <name type="scientific">Pyrenophora tritici-repentis (strain Pt-1C-BFP)</name>
    <name type="common">Wheat tan spot fungus</name>
    <name type="synonym">Drechslera tritici-repentis</name>
    <dbReference type="NCBI Taxonomy" id="426418"/>
    <lineage>
        <taxon>Eukaryota</taxon>
        <taxon>Fungi</taxon>
        <taxon>Dikarya</taxon>
        <taxon>Ascomycota</taxon>
        <taxon>Pezizomycotina</taxon>
        <taxon>Dothideomycetes</taxon>
        <taxon>Pleosporomycetidae</taxon>
        <taxon>Pleosporales</taxon>
        <taxon>Pleosporineae</taxon>
        <taxon>Pleosporaceae</taxon>
        <taxon>Pyrenophora</taxon>
    </lineage>
</organism>
<dbReference type="Gene3D" id="1.25.40.20">
    <property type="entry name" value="Ankyrin repeat-containing domain"/>
    <property type="match status" value="1"/>
</dbReference>
<dbReference type="SMART" id="SM00220">
    <property type="entry name" value="S_TKc"/>
    <property type="match status" value="1"/>
</dbReference>
<dbReference type="PROSITE" id="PS50011">
    <property type="entry name" value="PROTEIN_KINASE_DOM"/>
    <property type="match status" value="1"/>
</dbReference>
<name>B2WHX8_PYRTR</name>
<dbReference type="SUPFAM" id="SSF48403">
    <property type="entry name" value="Ankyrin repeat"/>
    <property type="match status" value="1"/>
</dbReference>
<evidence type="ECO:0000313" key="4">
    <source>
        <dbReference type="Proteomes" id="UP000001471"/>
    </source>
</evidence>
<dbReference type="SMART" id="SM00248">
    <property type="entry name" value="ANK"/>
    <property type="match status" value="3"/>
</dbReference>
<proteinExistence type="predicted"/>
<dbReference type="InterPro" id="IPR000719">
    <property type="entry name" value="Prot_kinase_dom"/>
</dbReference>
<dbReference type="InterPro" id="IPR008271">
    <property type="entry name" value="Ser/Thr_kinase_AS"/>
</dbReference>
<gene>
    <name evidence="3" type="ORF">PTRG_09587</name>
</gene>
<feature type="domain" description="Protein kinase" evidence="2">
    <location>
        <begin position="19"/>
        <end position="291"/>
    </location>
</feature>
<dbReference type="Proteomes" id="UP000001471">
    <property type="component" value="Unassembled WGS sequence"/>
</dbReference>
<dbReference type="PROSITE" id="PS00108">
    <property type="entry name" value="PROTEIN_KINASE_ST"/>
    <property type="match status" value="1"/>
</dbReference>
<dbReference type="Gene3D" id="1.10.510.10">
    <property type="entry name" value="Transferase(Phosphotransferase) domain 1"/>
    <property type="match status" value="1"/>
</dbReference>
<evidence type="ECO:0000313" key="3">
    <source>
        <dbReference type="EMBL" id="EDU42638.1"/>
    </source>
</evidence>
<dbReference type="PROSITE" id="PS50297">
    <property type="entry name" value="ANK_REP_REGION"/>
    <property type="match status" value="1"/>
</dbReference>
<dbReference type="GO" id="GO:0004672">
    <property type="term" value="F:protein kinase activity"/>
    <property type="evidence" value="ECO:0007669"/>
    <property type="project" value="InterPro"/>
</dbReference>
<dbReference type="InterPro" id="IPR011009">
    <property type="entry name" value="Kinase-like_dom_sf"/>
</dbReference>
<feature type="repeat" description="ANK" evidence="1">
    <location>
        <begin position="531"/>
        <end position="563"/>
    </location>
</feature>
<dbReference type="EMBL" id="DS231625">
    <property type="protein sequence ID" value="EDU42638.1"/>
    <property type="molecule type" value="Genomic_DNA"/>
</dbReference>
<dbReference type="InterPro" id="IPR050167">
    <property type="entry name" value="Ser_Thr_protein_kinase"/>
</dbReference>
<accession>B2WHX8</accession>
<dbReference type="AlphaFoldDB" id="B2WHX8"/>
<dbReference type="CDD" id="cd00180">
    <property type="entry name" value="PKc"/>
    <property type="match status" value="1"/>
</dbReference>
<dbReference type="eggNOG" id="KOG4177">
    <property type="taxonomic scope" value="Eukaryota"/>
</dbReference>
<sequence length="630" mass="70878">MSELGVPGPRPRGRLILSSTWYEEVGKGAQFQVFRHSEVEIVAKRVRLEVMANDNPGQLQDLEFEIRALANSKIYEHPNIIDLLDWGYDTIHELPPDDQDLRNLQMPLRVPVLQICRDIAAGLECLRDCRIIHNDLKSENVLVFREGDKSDITAKLADFGFATDPQKNKSLTFASYGRTKAWKPPESLDYDPVRHKTCNEDLLFKSESYAYGMLALYTLFSPPGRSFSLPFSREKYHREHEINIRVKSDDLSVSQQDMRATWVAIESSFLAEHPEDRHHVSLSELEFSATVLPAGSFVSNQEQRILPRRRPPLYNKGWRFYIKLQPELFQLLNTGVSTELQGYPGDILFGMALSRASAKLKEYHSDVKSLINGATAVAQPSIRAEGIVMRINSAIPGGGSEKHAHTPNPNLYEAAASGSITAFSDLRKSDTNKARTAEQVFRCKGGYNRESILAARFEYTAIKQKIISSANSSTSLAPSELCITIGPDEIYDDHSDPRNTLLHLAAAFGVCEAIIHLTEDKHLDLNARNTEDETPLYKASIAGQYEATVLLLNLGADPSICVRRTQVTCLHWLFVFDPSRMSEVARELMSHGTLVDKYARPLVNGNYIFEESVHYPFHWPIGAHTCQQFG</sequence>
<dbReference type="PROSITE" id="PS50088">
    <property type="entry name" value="ANK_REPEAT"/>
    <property type="match status" value="1"/>
</dbReference>
<dbReference type="SUPFAM" id="SSF56112">
    <property type="entry name" value="Protein kinase-like (PK-like)"/>
    <property type="match status" value="1"/>
</dbReference>